<dbReference type="PROSITE" id="PS50003">
    <property type="entry name" value="PH_DOMAIN"/>
    <property type="match status" value="1"/>
</dbReference>
<name>A0A9Q0RD84_ANAIG</name>
<dbReference type="PANTHER" id="PTHR14336">
    <property type="entry name" value="TANDEM PH DOMAIN CONTAINING PROTEIN"/>
    <property type="match status" value="1"/>
</dbReference>
<evidence type="ECO:0000313" key="3">
    <source>
        <dbReference type="EMBL" id="KAJ5075882.1"/>
    </source>
</evidence>
<dbReference type="EMBL" id="JAPDFW010000063">
    <property type="protein sequence ID" value="KAJ5075882.1"/>
    <property type="molecule type" value="Genomic_DNA"/>
</dbReference>
<dbReference type="InterPro" id="IPR001849">
    <property type="entry name" value="PH_domain"/>
</dbReference>
<feature type="domain" description="PH" evidence="2">
    <location>
        <begin position="85"/>
        <end position="177"/>
    </location>
</feature>
<gene>
    <name evidence="3" type="ORF">M0811_06744</name>
</gene>
<dbReference type="SUPFAM" id="SSF50729">
    <property type="entry name" value="PH domain-like"/>
    <property type="match status" value="1"/>
</dbReference>
<proteinExistence type="predicted"/>
<dbReference type="Gene3D" id="2.30.29.30">
    <property type="entry name" value="Pleckstrin-homology domain (PH domain)/Phosphotyrosine-binding domain (PTB)"/>
    <property type="match status" value="1"/>
</dbReference>
<sequence>MSQVQKIFAETSSLKIQKQNLGQDHVRFNQVKEQNLQTIVEGSAVIFDEFQRSKFIEFWHKNWRVAQIACEEHSPISTSEIPVQFVRLTGFLTKEGGNRGRRRKRWFVLTDSSLSYFENKKSKKPISVIPTLNFQQVIPTCSEKEFQLLVPDRLFVFEAENTHEGKQWIKVLNAVKELNVQIQVNVQIIENLGNPNYFIKSITKKNYDVIQHFKTSQGAHNLFYYFFENEKFECINYLMNQDLIDTTDMQEIQKSYQKFMNWEMKDCLVLMKLFQKRNQELPMELINYWITKIPKVRDYEDQLAEIIIKDKRLIMEKLKEVEEMRKKLKKMRKENSQLVQILDENKTKLAELDSVLQANLNVQLEPQKREEKEKKEKKEKKKKEDKEFEEKQDNLNREMQKAISEKEEIQEEKKKLVEKIEDLNKKIQEQKSAKKKLKKKIEQKDNKIKKFKNEIVEKEEKIKKHQKEYLTKKQSYDQLVSKIEKTKKEDENRKHLEIEEEKKETQNLISANENLLKQLSTTQSKLANLQSFYREMIDQSKDTEVSQKEEARLPDSFVLSDENDLGAEEKISFSAHLKVMEKKKEEMQSQQMQIRNIMELNDFEKKKEKEHDSKKSNMMHYDIHKLTSTILDLISNAKVFIQKTKAIHSVLWNLEMKYSIEYALNEAINSINSLLFASRAAINFHENSQSFMFESIKNCESSFNDVMDIVREAVNFEENMSNKEEPITANIIEVSKKVVKSINSLDQLKKKAEKFEKTVKQSDSYYGKQNIIFTNEIIKHFLDILNVSRESQSHWNKQISLRLSKQKEYISNIEDFSEKTQKLVVFVTQNVETVNMNGNSKQELSVKIEDLQKTCKKFIENGSEKIPENSSFKQHFDYLKKMMHETTNQLLSLNQLEKKDILLQSEVKKQPKLEQKKPQRKSPTQKQTNFQNLMADSENDKTKAEEIEAQALVLALEKELEFAKKEVEKYKPPQEKKTRSYY</sequence>
<dbReference type="InterPro" id="IPR011993">
    <property type="entry name" value="PH-like_dom_sf"/>
</dbReference>
<dbReference type="Proteomes" id="UP001149090">
    <property type="component" value="Unassembled WGS sequence"/>
</dbReference>
<dbReference type="SMART" id="SM00233">
    <property type="entry name" value="PH"/>
    <property type="match status" value="1"/>
</dbReference>
<evidence type="ECO:0000256" key="1">
    <source>
        <dbReference type="SAM" id="MobiDB-lite"/>
    </source>
</evidence>
<organism evidence="3 4">
    <name type="scientific">Anaeramoeba ignava</name>
    <name type="common">Anaerobic marine amoeba</name>
    <dbReference type="NCBI Taxonomy" id="1746090"/>
    <lineage>
        <taxon>Eukaryota</taxon>
        <taxon>Metamonada</taxon>
        <taxon>Anaeramoebidae</taxon>
        <taxon>Anaeramoeba</taxon>
    </lineage>
</organism>
<dbReference type="PANTHER" id="PTHR14336:SF8">
    <property type="entry name" value="PROTEIN OPY1"/>
    <property type="match status" value="1"/>
</dbReference>
<accession>A0A9Q0RD84</accession>
<dbReference type="InterPro" id="IPR051707">
    <property type="entry name" value="PI-Interact_SigTrans_Reg"/>
</dbReference>
<keyword evidence="4" id="KW-1185">Reference proteome</keyword>
<dbReference type="Pfam" id="PF00169">
    <property type="entry name" value="PH"/>
    <property type="match status" value="1"/>
</dbReference>
<feature type="region of interest" description="Disordered" evidence="1">
    <location>
        <begin position="366"/>
        <end position="396"/>
    </location>
</feature>
<feature type="region of interest" description="Disordered" evidence="1">
    <location>
        <begin position="907"/>
        <end position="944"/>
    </location>
</feature>
<comment type="caution">
    <text evidence="3">The sequence shown here is derived from an EMBL/GenBank/DDBJ whole genome shotgun (WGS) entry which is preliminary data.</text>
</comment>
<evidence type="ECO:0000259" key="2">
    <source>
        <dbReference type="PROSITE" id="PS50003"/>
    </source>
</evidence>
<protein>
    <submittedName>
        <fullName evidence="3">Sesquipedalian</fullName>
    </submittedName>
</protein>
<feature type="compositionally biased region" description="Basic and acidic residues" evidence="1">
    <location>
        <begin position="907"/>
        <end position="917"/>
    </location>
</feature>
<reference evidence="3" key="1">
    <citation type="submission" date="2022-10" db="EMBL/GenBank/DDBJ databases">
        <title>Novel sulphate-reducing endosymbionts in the free-living metamonad Anaeramoeba.</title>
        <authorList>
            <person name="Jerlstrom-Hultqvist J."/>
            <person name="Cepicka I."/>
            <person name="Gallot-Lavallee L."/>
            <person name="Salas-Leiva D."/>
            <person name="Curtis B.A."/>
            <person name="Zahonova K."/>
            <person name="Pipaliya S."/>
            <person name="Dacks J."/>
            <person name="Roger A.J."/>
        </authorList>
    </citation>
    <scope>NUCLEOTIDE SEQUENCE</scope>
    <source>
        <strain evidence="3">BMAN</strain>
    </source>
</reference>
<dbReference type="OrthoDB" id="185175at2759"/>
<dbReference type="AlphaFoldDB" id="A0A9Q0RD84"/>
<feature type="compositionally biased region" description="Polar residues" evidence="1">
    <location>
        <begin position="922"/>
        <end position="934"/>
    </location>
</feature>
<evidence type="ECO:0000313" key="4">
    <source>
        <dbReference type="Proteomes" id="UP001149090"/>
    </source>
</evidence>